<accession>A0A378TQG3</accession>
<reference evidence="2 3" key="1">
    <citation type="submission" date="2018-06" db="EMBL/GenBank/DDBJ databases">
        <authorList>
            <consortium name="Pathogen Informatics"/>
            <person name="Doyle S."/>
        </authorList>
    </citation>
    <scope>NUCLEOTIDE SEQUENCE [LARGE SCALE GENOMIC DNA]</scope>
    <source>
        <strain evidence="2 3">NCTC10359</strain>
    </source>
</reference>
<dbReference type="Pfam" id="PF14024">
    <property type="entry name" value="DUF4240"/>
    <property type="match status" value="1"/>
</dbReference>
<evidence type="ECO:0000313" key="3">
    <source>
        <dbReference type="Proteomes" id="UP000254437"/>
    </source>
</evidence>
<sequence length="182" mass="21899">MSLKQAKTLMTQDEFWDIIAKSDKGENLHEVLSKFSDDKIFGYCYWWDYFHTISYKSDLWAVAYVVMGDCDDDNFDDFRYWLIFQGREVFESAMKDVDSLCEVFEKMGDNDYPARSEEMTDTPQEIIDERHGDDAFYEMEELYSDLYLDYPKINFDWDKDDENSIRQICPKTFDKWWGNDSF</sequence>
<gene>
    <name evidence="2" type="ORF">NCTC10359_01437</name>
</gene>
<proteinExistence type="predicted"/>
<organism evidence="2 3">
    <name type="scientific">Moraxella lacunata</name>
    <dbReference type="NCBI Taxonomy" id="477"/>
    <lineage>
        <taxon>Bacteria</taxon>
        <taxon>Pseudomonadati</taxon>
        <taxon>Pseudomonadota</taxon>
        <taxon>Gammaproteobacteria</taxon>
        <taxon>Moraxellales</taxon>
        <taxon>Moraxellaceae</taxon>
        <taxon>Moraxella</taxon>
    </lineage>
</organism>
<dbReference type="EMBL" id="UGQU01000002">
    <property type="protein sequence ID" value="STZ63026.1"/>
    <property type="molecule type" value="Genomic_DNA"/>
</dbReference>
<evidence type="ECO:0000313" key="2">
    <source>
        <dbReference type="EMBL" id="STZ63026.1"/>
    </source>
</evidence>
<protein>
    <recommendedName>
        <fullName evidence="1">DUF4240 domain-containing protein</fullName>
    </recommendedName>
</protein>
<dbReference type="RefSeq" id="WP_115006948.1">
    <property type="nucleotide sequence ID" value="NZ_UGQU01000002.1"/>
</dbReference>
<name>A0A378TQG3_MORLA</name>
<evidence type="ECO:0000259" key="1">
    <source>
        <dbReference type="Pfam" id="PF14024"/>
    </source>
</evidence>
<dbReference type="AlphaFoldDB" id="A0A378TQG3"/>
<dbReference type="InterPro" id="IPR025334">
    <property type="entry name" value="DUF4240"/>
</dbReference>
<feature type="domain" description="DUF4240" evidence="1">
    <location>
        <begin position="10"/>
        <end position="113"/>
    </location>
</feature>
<dbReference type="Proteomes" id="UP000254437">
    <property type="component" value="Unassembled WGS sequence"/>
</dbReference>